<feature type="domain" description="FAS1" evidence="1">
    <location>
        <begin position="444"/>
        <end position="643"/>
    </location>
</feature>
<dbReference type="Proteomes" id="UP000284379">
    <property type="component" value="Unassembled WGS sequence"/>
</dbReference>
<feature type="domain" description="FAS1" evidence="1">
    <location>
        <begin position="647"/>
        <end position="863"/>
    </location>
</feature>
<dbReference type="EMBL" id="QSGO01000012">
    <property type="protein sequence ID" value="RHB33888.1"/>
    <property type="molecule type" value="Genomic_DNA"/>
</dbReference>
<proteinExistence type="predicted"/>
<protein>
    <submittedName>
        <fullName evidence="2">Adenylate cyclase</fullName>
    </submittedName>
</protein>
<evidence type="ECO:0000259" key="1">
    <source>
        <dbReference type="PROSITE" id="PS50213"/>
    </source>
</evidence>
<dbReference type="PANTHER" id="PTHR10900:SF77">
    <property type="entry name" value="FI19380P1"/>
    <property type="match status" value="1"/>
</dbReference>
<dbReference type="AlphaFoldDB" id="A0A413VJX5"/>
<reference evidence="2 3" key="1">
    <citation type="submission" date="2018-08" db="EMBL/GenBank/DDBJ databases">
        <title>A genome reference for cultivated species of the human gut microbiota.</title>
        <authorList>
            <person name="Zou Y."/>
            <person name="Xue W."/>
            <person name="Luo G."/>
        </authorList>
    </citation>
    <scope>NUCLEOTIDE SEQUENCE [LARGE SCALE GENOMIC DNA]</scope>
    <source>
        <strain evidence="2 3">AM40-30BH</strain>
    </source>
</reference>
<dbReference type="PANTHER" id="PTHR10900">
    <property type="entry name" value="PERIOSTIN-RELATED"/>
    <property type="match status" value="1"/>
</dbReference>
<feature type="domain" description="FAS1" evidence="1">
    <location>
        <begin position="43"/>
        <end position="248"/>
    </location>
</feature>
<dbReference type="SUPFAM" id="SSF82153">
    <property type="entry name" value="FAS1 domain"/>
    <property type="match status" value="2"/>
</dbReference>
<dbReference type="InterPro" id="IPR050904">
    <property type="entry name" value="Adhesion/Biosynth-related"/>
</dbReference>
<sequence length="866" mass="99038">MHNKFNRKRFIALSLFCVSLCYLCLVSCKDDYYYDEKEPDFLRGNIYDYLNESGEFTYFIRLINDLNYKDVLQKTGSKTLFPAKDEAFKRFFETNTQGIRSYEMLSMPMKRMIMNSSMINMAYLSGMLSNLTVSGEGPATGQTFRKLNASTYLDSIAFIKDQGLFENSYWNRFSEKGGIYLVDDESSSPLVYFTPEHMMVQGVTKEDFSILNNGRNYEDGDVYVNGVKIIEKDIICKNGYIHVMEDVILPAKNMSQLIRDNGETNLFNQLLNKFSAPYYEENVNKAVHNFYDGFSNAVLPNADSIFVKRYFTVENRLDPAEKWMESYGLLYYDPSNNVYSSEMDMGAMFVPTDKAMNEYINSDKGRYLKEAYGSWEDIPTPILALFLKNHQKKSFMSSLPHAWPKLTDESSFKMDISIDNVKKTYLGCNGVIYISDKVFPPIDYQCVYGPTLTSDHTQIMNWAIQDGTMRFFLYLRSIENMYNLIVPTDEALQNYRDPVAWAKGVSYREIWSFRYVPADNMVFADVYKADAAGNKTGAILRTVKNQNSIINRLNDILDMHIVVGNKDQNVMSGYIDDGKTNYALTKGGTMLKISGEGKNLQIQGGGDIEVNVKPASIVINEVTGMPSRYDSDNGRTYFVDRVLQDPVKSVYNVLGEHNEYKAFFDLLQGDDRVFNYFKSDKDIVPIFDMKKTSGSIGLGYVVNSFNNFRYTVFVPTKEALEKAFREDPNLFDWDEIYAEEDHDEKKKKTIYLLNFLKYHLMDNLAFVDDKAPMVNMNFETAARNPSGKFHKLTLNTQGGSLEIKCQATTSDGQPLKAKVITTTEGVYNLMARDYIVNIPSLSGEETSILASSRSVIHLIDTALRFE</sequence>
<organism evidence="2 3">
    <name type="scientific">Bacteroides nordii</name>
    <dbReference type="NCBI Taxonomy" id="291645"/>
    <lineage>
        <taxon>Bacteria</taxon>
        <taxon>Pseudomonadati</taxon>
        <taxon>Bacteroidota</taxon>
        <taxon>Bacteroidia</taxon>
        <taxon>Bacteroidales</taxon>
        <taxon>Bacteroidaceae</taxon>
        <taxon>Bacteroides</taxon>
    </lineage>
</organism>
<evidence type="ECO:0000313" key="3">
    <source>
        <dbReference type="Proteomes" id="UP000284379"/>
    </source>
</evidence>
<dbReference type="RefSeq" id="WP_007487016.1">
    <property type="nucleotide sequence ID" value="NZ_CABJFV010000012.1"/>
</dbReference>
<dbReference type="PROSITE" id="PS50213">
    <property type="entry name" value="FAS1"/>
    <property type="match status" value="3"/>
</dbReference>
<evidence type="ECO:0000313" key="2">
    <source>
        <dbReference type="EMBL" id="RHB33888.1"/>
    </source>
</evidence>
<name>A0A413VJX5_9BACE</name>
<accession>A0A413VJX5</accession>
<comment type="caution">
    <text evidence="2">The sequence shown here is derived from an EMBL/GenBank/DDBJ whole genome shotgun (WGS) entry which is preliminary data.</text>
</comment>
<dbReference type="Pfam" id="PF02469">
    <property type="entry name" value="Fasciclin"/>
    <property type="match status" value="1"/>
</dbReference>
<gene>
    <name evidence="2" type="ORF">DW888_14580</name>
</gene>
<dbReference type="InterPro" id="IPR036378">
    <property type="entry name" value="FAS1_dom_sf"/>
</dbReference>
<dbReference type="InterPro" id="IPR000782">
    <property type="entry name" value="FAS1_domain"/>
</dbReference>
<dbReference type="Gene3D" id="2.30.180.10">
    <property type="entry name" value="FAS1 domain"/>
    <property type="match status" value="2"/>
</dbReference>